<dbReference type="Proteomes" id="UP000800094">
    <property type="component" value="Unassembled WGS sequence"/>
</dbReference>
<sequence length="256" mass="28069">MVSAWTALFRRAFNFLRTKGRPSSPELTSLEHPERYLPPSPSKRLPFSAFSADTPNTEASSISMQTTGPITEMQTLSQRPGFERVKSEIGLLQAPGPQRVQSFFENNSSASSSRVEMPTIPIHPPSTPESLANDLSPPRRYSESQIQPPDMSRSYTPMRDAPTPPPRSLSAASRVPPSPILTTSTVKRSSTLSGLSIQKTNSSKLRGRISTPIPGTFVHVNGAWMDGRKREGGPLGLNPISPVEREDCNMERDEQA</sequence>
<dbReference type="GeneID" id="54583768"/>
<feature type="region of interest" description="Disordered" evidence="1">
    <location>
        <begin position="106"/>
        <end position="209"/>
    </location>
</feature>
<feature type="compositionally biased region" description="Polar residues" evidence="1">
    <location>
        <begin position="180"/>
        <end position="204"/>
    </location>
</feature>
<feature type="region of interest" description="Disordered" evidence="1">
    <location>
        <begin position="228"/>
        <end position="256"/>
    </location>
</feature>
<dbReference type="RefSeq" id="XP_033676640.1">
    <property type="nucleotide sequence ID" value="XM_033830438.1"/>
</dbReference>
<dbReference type="AlphaFoldDB" id="A0A6A6HU56"/>
<reference evidence="2" key="1">
    <citation type="journal article" date="2020" name="Stud. Mycol.">
        <title>101 Dothideomycetes genomes: a test case for predicting lifestyles and emergence of pathogens.</title>
        <authorList>
            <person name="Haridas S."/>
            <person name="Albert R."/>
            <person name="Binder M."/>
            <person name="Bloem J."/>
            <person name="Labutti K."/>
            <person name="Salamov A."/>
            <person name="Andreopoulos B."/>
            <person name="Baker S."/>
            <person name="Barry K."/>
            <person name="Bills G."/>
            <person name="Bluhm B."/>
            <person name="Cannon C."/>
            <person name="Castanera R."/>
            <person name="Culley D."/>
            <person name="Daum C."/>
            <person name="Ezra D."/>
            <person name="Gonzalez J."/>
            <person name="Henrissat B."/>
            <person name="Kuo A."/>
            <person name="Liang C."/>
            <person name="Lipzen A."/>
            <person name="Lutzoni F."/>
            <person name="Magnuson J."/>
            <person name="Mondo S."/>
            <person name="Nolan M."/>
            <person name="Ohm R."/>
            <person name="Pangilinan J."/>
            <person name="Park H.-J."/>
            <person name="Ramirez L."/>
            <person name="Alfaro M."/>
            <person name="Sun H."/>
            <person name="Tritt A."/>
            <person name="Yoshinaga Y."/>
            <person name="Zwiers L.-H."/>
            <person name="Turgeon B."/>
            <person name="Goodwin S."/>
            <person name="Spatafora J."/>
            <person name="Crous P."/>
            <person name="Grigoriev I."/>
        </authorList>
    </citation>
    <scope>NUCLEOTIDE SEQUENCE</scope>
    <source>
        <strain evidence="2">CBS 122368</strain>
    </source>
</reference>
<name>A0A6A6HU56_9PLEO</name>
<proteinExistence type="predicted"/>
<evidence type="ECO:0000313" key="2">
    <source>
        <dbReference type="EMBL" id="KAF2241636.1"/>
    </source>
</evidence>
<evidence type="ECO:0000256" key="1">
    <source>
        <dbReference type="SAM" id="MobiDB-lite"/>
    </source>
</evidence>
<accession>A0A6A6HU56</accession>
<dbReference type="EMBL" id="ML987211">
    <property type="protein sequence ID" value="KAF2241636.1"/>
    <property type="molecule type" value="Genomic_DNA"/>
</dbReference>
<keyword evidence="3" id="KW-1185">Reference proteome</keyword>
<evidence type="ECO:0000313" key="3">
    <source>
        <dbReference type="Proteomes" id="UP000800094"/>
    </source>
</evidence>
<organism evidence="2 3">
    <name type="scientific">Trematosphaeria pertusa</name>
    <dbReference type="NCBI Taxonomy" id="390896"/>
    <lineage>
        <taxon>Eukaryota</taxon>
        <taxon>Fungi</taxon>
        <taxon>Dikarya</taxon>
        <taxon>Ascomycota</taxon>
        <taxon>Pezizomycotina</taxon>
        <taxon>Dothideomycetes</taxon>
        <taxon>Pleosporomycetidae</taxon>
        <taxon>Pleosporales</taxon>
        <taxon>Massarineae</taxon>
        <taxon>Trematosphaeriaceae</taxon>
        <taxon>Trematosphaeria</taxon>
    </lineage>
</organism>
<gene>
    <name evidence="2" type="ORF">BU26DRAFT_525138</name>
</gene>
<dbReference type="OrthoDB" id="10647117at2759"/>
<feature type="region of interest" description="Disordered" evidence="1">
    <location>
        <begin position="20"/>
        <end position="44"/>
    </location>
</feature>
<feature type="compositionally biased region" description="Basic and acidic residues" evidence="1">
    <location>
        <begin position="243"/>
        <end position="256"/>
    </location>
</feature>
<protein>
    <submittedName>
        <fullName evidence="2">Uncharacterized protein</fullName>
    </submittedName>
</protein>